<dbReference type="RefSeq" id="WP_189050159.1">
    <property type="nucleotide sequence ID" value="NZ_BMJQ01000013.1"/>
</dbReference>
<dbReference type="GO" id="GO:0003677">
    <property type="term" value="F:DNA binding"/>
    <property type="evidence" value="ECO:0007669"/>
    <property type="project" value="UniProtKB-UniRule"/>
</dbReference>
<evidence type="ECO:0000259" key="4">
    <source>
        <dbReference type="PROSITE" id="PS50977"/>
    </source>
</evidence>
<dbReference type="Pfam" id="PF17938">
    <property type="entry name" value="TetR_C_29"/>
    <property type="match status" value="1"/>
</dbReference>
<evidence type="ECO:0000256" key="2">
    <source>
        <dbReference type="PROSITE-ProRule" id="PRU00335"/>
    </source>
</evidence>
<comment type="caution">
    <text evidence="5">The sequence shown here is derived from an EMBL/GenBank/DDBJ whole genome shotgun (WGS) entry which is preliminary data.</text>
</comment>
<dbReference type="InterPro" id="IPR036271">
    <property type="entry name" value="Tet_transcr_reg_TetR-rel_C_sf"/>
</dbReference>
<reference evidence="5" key="1">
    <citation type="journal article" date="2014" name="Int. J. Syst. Evol. Microbiol.">
        <title>Complete genome sequence of Corynebacterium casei LMG S-19264T (=DSM 44701T), isolated from a smear-ripened cheese.</title>
        <authorList>
            <consortium name="US DOE Joint Genome Institute (JGI-PGF)"/>
            <person name="Walter F."/>
            <person name="Albersmeier A."/>
            <person name="Kalinowski J."/>
            <person name="Ruckert C."/>
        </authorList>
    </citation>
    <scope>NUCLEOTIDE SEQUENCE</scope>
    <source>
        <strain evidence="5">CGMCC 1.15725</strain>
    </source>
</reference>
<sequence>MKQLEAAAAVAPPALTTERKRAPRDSEAARAAILKAAIDEFAREGYGGARVDKISRSAGTNERMPYYYFGSKEGLFRAALEAVYGDLIGAEQALDLETTEPVEGVRRFIAFTWTYYLEHPEFISLLNTENLYKAVHVRESQRIQSLSFPQVGILEDLLTRGQAAGCFRQDAEPVEMLLTITALAYFYQSNTHTFSHYLGQNLAAPAARERWLQHITRVVLEFLAIPADRA</sequence>
<dbReference type="EMBL" id="BMJQ01000013">
    <property type="protein sequence ID" value="GGF34438.1"/>
    <property type="molecule type" value="Genomic_DNA"/>
</dbReference>
<gene>
    <name evidence="5" type="ORF">GCM10011611_45840</name>
</gene>
<dbReference type="Proteomes" id="UP000646365">
    <property type="component" value="Unassembled WGS sequence"/>
</dbReference>
<feature type="compositionally biased region" description="Low complexity" evidence="3">
    <location>
        <begin position="1"/>
        <end position="14"/>
    </location>
</feature>
<name>A0A8J2YX21_9PROT</name>
<dbReference type="AlphaFoldDB" id="A0A8J2YX21"/>
<organism evidence="5 6">
    <name type="scientific">Aliidongia dinghuensis</name>
    <dbReference type="NCBI Taxonomy" id="1867774"/>
    <lineage>
        <taxon>Bacteria</taxon>
        <taxon>Pseudomonadati</taxon>
        <taxon>Pseudomonadota</taxon>
        <taxon>Alphaproteobacteria</taxon>
        <taxon>Rhodospirillales</taxon>
        <taxon>Dongiaceae</taxon>
        <taxon>Aliidongia</taxon>
    </lineage>
</organism>
<reference evidence="5" key="2">
    <citation type="submission" date="2020-09" db="EMBL/GenBank/DDBJ databases">
        <authorList>
            <person name="Sun Q."/>
            <person name="Zhou Y."/>
        </authorList>
    </citation>
    <scope>NUCLEOTIDE SEQUENCE</scope>
    <source>
        <strain evidence="5">CGMCC 1.15725</strain>
    </source>
</reference>
<evidence type="ECO:0000256" key="1">
    <source>
        <dbReference type="ARBA" id="ARBA00023125"/>
    </source>
</evidence>
<evidence type="ECO:0000313" key="6">
    <source>
        <dbReference type="Proteomes" id="UP000646365"/>
    </source>
</evidence>
<dbReference type="PRINTS" id="PR00455">
    <property type="entry name" value="HTHTETR"/>
</dbReference>
<dbReference type="PANTHER" id="PTHR30328:SF54">
    <property type="entry name" value="HTH-TYPE TRANSCRIPTIONAL REPRESSOR SCO4008"/>
    <property type="match status" value="1"/>
</dbReference>
<feature type="domain" description="HTH tetR-type" evidence="4">
    <location>
        <begin position="27"/>
        <end position="87"/>
    </location>
</feature>
<dbReference type="InterPro" id="IPR009057">
    <property type="entry name" value="Homeodomain-like_sf"/>
</dbReference>
<dbReference type="Pfam" id="PF00440">
    <property type="entry name" value="TetR_N"/>
    <property type="match status" value="1"/>
</dbReference>
<accession>A0A8J2YX21</accession>
<dbReference type="Gene3D" id="1.10.357.10">
    <property type="entry name" value="Tetracycline Repressor, domain 2"/>
    <property type="match status" value="1"/>
</dbReference>
<evidence type="ECO:0000256" key="3">
    <source>
        <dbReference type="SAM" id="MobiDB-lite"/>
    </source>
</evidence>
<dbReference type="PROSITE" id="PS50977">
    <property type="entry name" value="HTH_TETR_2"/>
    <property type="match status" value="1"/>
</dbReference>
<feature type="DNA-binding region" description="H-T-H motif" evidence="2">
    <location>
        <begin position="50"/>
        <end position="69"/>
    </location>
</feature>
<dbReference type="PANTHER" id="PTHR30328">
    <property type="entry name" value="TRANSCRIPTIONAL REPRESSOR"/>
    <property type="match status" value="1"/>
</dbReference>
<evidence type="ECO:0000313" key="5">
    <source>
        <dbReference type="EMBL" id="GGF34438.1"/>
    </source>
</evidence>
<dbReference type="InterPro" id="IPR050109">
    <property type="entry name" value="HTH-type_TetR-like_transc_reg"/>
</dbReference>
<proteinExistence type="predicted"/>
<dbReference type="SUPFAM" id="SSF48498">
    <property type="entry name" value="Tetracyclin repressor-like, C-terminal domain"/>
    <property type="match status" value="1"/>
</dbReference>
<keyword evidence="6" id="KW-1185">Reference proteome</keyword>
<dbReference type="SUPFAM" id="SSF46689">
    <property type="entry name" value="Homeodomain-like"/>
    <property type="match status" value="1"/>
</dbReference>
<protein>
    <submittedName>
        <fullName evidence="5">TetR family transcriptional regulator</fullName>
    </submittedName>
</protein>
<dbReference type="InterPro" id="IPR001647">
    <property type="entry name" value="HTH_TetR"/>
</dbReference>
<keyword evidence="1 2" id="KW-0238">DNA-binding</keyword>
<dbReference type="InterPro" id="IPR041474">
    <property type="entry name" value="NicS_C"/>
</dbReference>
<feature type="region of interest" description="Disordered" evidence="3">
    <location>
        <begin position="1"/>
        <end position="23"/>
    </location>
</feature>